<gene>
    <name evidence="3" type="ORF">DILT_LOCUS3343</name>
</gene>
<dbReference type="AlphaFoldDB" id="A0A3P6UVR2"/>
<keyword evidence="1" id="KW-0472">Membrane</keyword>
<dbReference type="EMBL" id="UYRU01043511">
    <property type="protein sequence ID" value="VDK82434.1"/>
    <property type="molecule type" value="Genomic_DNA"/>
</dbReference>
<dbReference type="Pfam" id="PF16165">
    <property type="entry name" value="Ferlin_C"/>
    <property type="match status" value="1"/>
</dbReference>
<proteinExistence type="predicted"/>
<feature type="domain" description="Ferlin C-terminal" evidence="2">
    <location>
        <begin position="25"/>
        <end position="81"/>
    </location>
</feature>
<dbReference type="InterPro" id="IPR032362">
    <property type="entry name" value="Ferlin_C"/>
</dbReference>
<keyword evidence="1" id="KW-0812">Transmembrane</keyword>
<evidence type="ECO:0000313" key="4">
    <source>
        <dbReference type="Proteomes" id="UP000281553"/>
    </source>
</evidence>
<feature type="transmembrane region" description="Helical" evidence="1">
    <location>
        <begin position="51"/>
        <end position="71"/>
    </location>
</feature>
<evidence type="ECO:0000259" key="2">
    <source>
        <dbReference type="Pfam" id="PF16165"/>
    </source>
</evidence>
<name>A0A3P6UVR2_DIBLA</name>
<evidence type="ECO:0000313" key="3">
    <source>
        <dbReference type="EMBL" id="VDK82434.1"/>
    </source>
</evidence>
<evidence type="ECO:0000256" key="1">
    <source>
        <dbReference type="SAM" id="Phobius"/>
    </source>
</evidence>
<keyword evidence="4" id="KW-1185">Reference proteome</keyword>
<keyword evidence="1" id="KW-1133">Transmembrane helix</keyword>
<dbReference type="Proteomes" id="UP000281553">
    <property type="component" value="Unassembled WGS sequence"/>
</dbReference>
<organism evidence="3 4">
    <name type="scientific">Dibothriocephalus latus</name>
    <name type="common">Fish tapeworm</name>
    <name type="synonym">Diphyllobothrium latum</name>
    <dbReference type="NCBI Taxonomy" id="60516"/>
    <lineage>
        <taxon>Eukaryota</taxon>
        <taxon>Metazoa</taxon>
        <taxon>Spiralia</taxon>
        <taxon>Lophotrochozoa</taxon>
        <taxon>Platyhelminthes</taxon>
        <taxon>Cestoda</taxon>
        <taxon>Eucestoda</taxon>
        <taxon>Diphyllobothriidea</taxon>
        <taxon>Diphyllobothriidae</taxon>
        <taxon>Dibothriocephalus</taxon>
    </lineage>
</organism>
<sequence length="84" mass="10290">MWEFWIPKLEEINHDDRKRPKFQQFRPDSSFISFLGPLNTLMYLIKYKLKWILIKLLIAFLFILIIFLIIYTSPGWISKKIWNA</sequence>
<accession>A0A3P6UVR2</accession>
<protein>
    <recommendedName>
        <fullName evidence="2">Ferlin C-terminal domain-containing protein</fullName>
    </recommendedName>
</protein>
<reference evidence="3 4" key="1">
    <citation type="submission" date="2018-11" db="EMBL/GenBank/DDBJ databases">
        <authorList>
            <consortium name="Pathogen Informatics"/>
        </authorList>
    </citation>
    <scope>NUCLEOTIDE SEQUENCE [LARGE SCALE GENOMIC DNA]</scope>
</reference>